<feature type="transmembrane region" description="Helical" evidence="5">
    <location>
        <begin position="9"/>
        <end position="27"/>
    </location>
</feature>
<feature type="transmembrane region" description="Helical" evidence="5">
    <location>
        <begin position="79"/>
        <end position="98"/>
    </location>
</feature>
<dbReference type="eggNOG" id="COG4097">
    <property type="taxonomic scope" value="Bacteria"/>
</dbReference>
<feature type="transmembrane region" description="Helical" evidence="5">
    <location>
        <begin position="110"/>
        <end position="142"/>
    </location>
</feature>
<dbReference type="RefSeq" id="WP_012662468.1">
    <property type="nucleotide sequence ID" value="NC_012108.1"/>
</dbReference>
<dbReference type="EMBL" id="CP001087">
    <property type="protein sequence ID" value="ACN13217.1"/>
    <property type="molecule type" value="Genomic_DNA"/>
</dbReference>
<protein>
    <recommendedName>
        <fullName evidence="6">Ferric oxidoreductase domain-containing protein</fullName>
    </recommendedName>
</protein>
<feature type="transmembrane region" description="Helical" evidence="5">
    <location>
        <begin position="39"/>
        <end position="58"/>
    </location>
</feature>
<feature type="domain" description="Ferric oxidoreductase" evidence="6">
    <location>
        <begin position="45"/>
        <end position="167"/>
    </location>
</feature>
<comment type="subcellular location">
    <subcellularLocation>
        <location evidence="1">Membrane</location>
        <topology evidence="1">Multi-pass membrane protein</topology>
    </subcellularLocation>
</comment>
<evidence type="ECO:0000313" key="8">
    <source>
        <dbReference type="Proteomes" id="UP000000442"/>
    </source>
</evidence>
<dbReference type="STRING" id="177437.HRM2_00940"/>
<dbReference type="OrthoDB" id="9801223at2"/>
<dbReference type="AlphaFoldDB" id="C0QEA0"/>
<accession>C0QEA0</accession>
<evidence type="ECO:0000259" key="6">
    <source>
        <dbReference type="Pfam" id="PF01794"/>
    </source>
</evidence>
<dbReference type="HOGENOM" id="CLU_1292671_0_0_7"/>
<proteinExistence type="predicted"/>
<reference evidence="7 8" key="1">
    <citation type="journal article" date="2009" name="Environ. Microbiol.">
        <title>Genome sequence of Desulfobacterium autotrophicum HRM2, a marine sulfate reducer oxidizing organic carbon completely to carbon dioxide.</title>
        <authorList>
            <person name="Strittmatter A.W."/>
            <person name="Liesegang H."/>
            <person name="Rabus R."/>
            <person name="Decker I."/>
            <person name="Amann J."/>
            <person name="Andres S."/>
            <person name="Henne A."/>
            <person name="Fricke W.F."/>
            <person name="Martinez-Arias R."/>
            <person name="Bartels D."/>
            <person name="Goesmann A."/>
            <person name="Krause L."/>
            <person name="Puehler A."/>
            <person name="Klenk H.P."/>
            <person name="Richter M."/>
            <person name="Schuler M."/>
            <person name="Gloeckner F.O."/>
            <person name="Meyerdierks A."/>
            <person name="Gottschalk G."/>
            <person name="Amann R."/>
        </authorList>
    </citation>
    <scope>NUCLEOTIDE SEQUENCE [LARGE SCALE GENOMIC DNA]</scope>
    <source>
        <strain evidence="8">ATCC 43914 / DSM 3382 / HRM2</strain>
    </source>
</reference>
<dbReference type="Pfam" id="PF01794">
    <property type="entry name" value="Ferric_reduct"/>
    <property type="match status" value="1"/>
</dbReference>
<feature type="transmembrane region" description="Helical" evidence="5">
    <location>
        <begin position="154"/>
        <end position="173"/>
    </location>
</feature>
<keyword evidence="8" id="KW-1185">Reference proteome</keyword>
<evidence type="ECO:0000256" key="2">
    <source>
        <dbReference type="ARBA" id="ARBA00022692"/>
    </source>
</evidence>
<evidence type="ECO:0000256" key="3">
    <source>
        <dbReference type="ARBA" id="ARBA00022989"/>
    </source>
</evidence>
<keyword evidence="3 5" id="KW-1133">Transmembrane helix</keyword>
<name>C0QEA0_DESAH</name>
<evidence type="ECO:0000256" key="5">
    <source>
        <dbReference type="SAM" id="Phobius"/>
    </source>
</evidence>
<sequence length="213" mass="23726">MNDVIKSPFFRQTMLAFAGMPLLIWAMGNFPEQTLLKQALSLITILAVFQMVGQFFWSRTNRYAVKDLTMGKLMKYHKIIGYTFAIALLVHPVFLVVPKFFEAGVGPGEAFITIITTFTSLGVVLGIIAWSLLVILTITSFIRNKLPMGYKTWRVFHGVLAILFTVAGLGHAMDLGRHSNPAMSILIIVLFVVGVLPVVKTYTLEMIKKTGEI</sequence>
<evidence type="ECO:0000313" key="7">
    <source>
        <dbReference type="EMBL" id="ACN13217.1"/>
    </source>
</evidence>
<dbReference type="InterPro" id="IPR013130">
    <property type="entry name" value="Fe3_Rdtase_TM_dom"/>
</dbReference>
<dbReference type="KEGG" id="dat:HRM2_00940"/>
<feature type="transmembrane region" description="Helical" evidence="5">
    <location>
        <begin position="179"/>
        <end position="199"/>
    </location>
</feature>
<evidence type="ECO:0000256" key="1">
    <source>
        <dbReference type="ARBA" id="ARBA00004141"/>
    </source>
</evidence>
<dbReference type="GO" id="GO:0016020">
    <property type="term" value="C:membrane"/>
    <property type="evidence" value="ECO:0007669"/>
    <property type="project" value="UniProtKB-SubCell"/>
</dbReference>
<gene>
    <name evidence="7" type="ordered locus">HRM2_00940</name>
</gene>
<evidence type="ECO:0000256" key="4">
    <source>
        <dbReference type="ARBA" id="ARBA00023136"/>
    </source>
</evidence>
<keyword evidence="4 5" id="KW-0472">Membrane</keyword>
<dbReference type="Proteomes" id="UP000000442">
    <property type="component" value="Chromosome"/>
</dbReference>
<keyword evidence="2 5" id="KW-0812">Transmembrane</keyword>
<organism evidence="7 8">
    <name type="scientific">Desulforapulum autotrophicum (strain ATCC 43914 / DSM 3382 / VKM B-1955 / HRM2)</name>
    <name type="common">Desulfobacterium autotrophicum</name>
    <dbReference type="NCBI Taxonomy" id="177437"/>
    <lineage>
        <taxon>Bacteria</taxon>
        <taxon>Pseudomonadati</taxon>
        <taxon>Thermodesulfobacteriota</taxon>
        <taxon>Desulfobacteria</taxon>
        <taxon>Desulfobacterales</taxon>
        <taxon>Desulfobacteraceae</taxon>
        <taxon>Desulforapulum</taxon>
    </lineage>
</organism>